<reference evidence="7 8" key="1">
    <citation type="submission" date="2018-02" db="EMBL/GenBank/DDBJ databases">
        <title>Fusarium culmorum secondary metabolites in fungal-bacterial-plant interactions.</title>
        <authorList>
            <person name="Schmidt R."/>
        </authorList>
    </citation>
    <scope>NUCLEOTIDE SEQUENCE [LARGE SCALE GENOMIC DNA]</scope>
    <source>
        <strain evidence="7 8">PV</strain>
    </source>
</reference>
<evidence type="ECO:0000256" key="1">
    <source>
        <dbReference type="ARBA" id="ARBA00007992"/>
    </source>
</evidence>
<gene>
    <name evidence="7" type="ORF">FCULG_00012633</name>
</gene>
<evidence type="ECO:0000256" key="2">
    <source>
        <dbReference type="ARBA" id="ARBA00022630"/>
    </source>
</evidence>
<keyword evidence="5 7" id="KW-0503">Monooxygenase</keyword>
<keyword evidence="4" id="KW-0560">Oxidoreductase</keyword>
<dbReference type="PANTHER" id="PTHR13789:SF236">
    <property type="entry name" value="MONOOXYGENASE, PUTATIVE (AFU_ORTHOLOGUE AFUA_6G12060)-RELATED"/>
    <property type="match status" value="1"/>
</dbReference>
<proteinExistence type="inferred from homology"/>
<evidence type="ECO:0000259" key="6">
    <source>
        <dbReference type="Pfam" id="PF01494"/>
    </source>
</evidence>
<organism evidence="7 8">
    <name type="scientific">Fusarium culmorum</name>
    <dbReference type="NCBI Taxonomy" id="5516"/>
    <lineage>
        <taxon>Eukaryota</taxon>
        <taxon>Fungi</taxon>
        <taxon>Dikarya</taxon>
        <taxon>Ascomycota</taxon>
        <taxon>Pezizomycotina</taxon>
        <taxon>Sordariomycetes</taxon>
        <taxon>Hypocreomycetidae</taxon>
        <taxon>Hypocreales</taxon>
        <taxon>Nectriaceae</taxon>
        <taxon>Fusarium</taxon>
    </lineage>
</organism>
<name>A0A2T4GG79_FUSCU</name>
<dbReference type="Gene3D" id="3.50.50.60">
    <property type="entry name" value="FAD/NAD(P)-binding domain"/>
    <property type="match status" value="1"/>
</dbReference>
<dbReference type="InterPro" id="IPR036188">
    <property type="entry name" value="FAD/NAD-bd_sf"/>
</dbReference>
<dbReference type="OMA" id="ISEDWHV"/>
<dbReference type="Pfam" id="PF01494">
    <property type="entry name" value="FAD_binding_3"/>
    <property type="match status" value="1"/>
</dbReference>
<dbReference type="PRINTS" id="PR00420">
    <property type="entry name" value="RNGMNOXGNASE"/>
</dbReference>
<comment type="caution">
    <text evidence="7">The sequence shown here is derived from an EMBL/GenBank/DDBJ whole genome shotgun (WGS) entry which is preliminary data.</text>
</comment>
<evidence type="ECO:0000313" key="7">
    <source>
        <dbReference type="EMBL" id="PTD02563.1"/>
    </source>
</evidence>
<dbReference type="InterPro" id="IPR002938">
    <property type="entry name" value="FAD-bd"/>
</dbReference>
<dbReference type="InterPro" id="IPR050493">
    <property type="entry name" value="FAD-dep_Monooxygenase_BioMet"/>
</dbReference>
<evidence type="ECO:0000256" key="5">
    <source>
        <dbReference type="ARBA" id="ARBA00023033"/>
    </source>
</evidence>
<dbReference type="GO" id="GO:0004497">
    <property type="term" value="F:monooxygenase activity"/>
    <property type="evidence" value="ECO:0007669"/>
    <property type="project" value="UniProtKB-KW"/>
</dbReference>
<evidence type="ECO:0000313" key="8">
    <source>
        <dbReference type="Proteomes" id="UP000241587"/>
    </source>
</evidence>
<dbReference type="SUPFAM" id="SSF51905">
    <property type="entry name" value="FAD/NAD(P)-binding domain"/>
    <property type="match status" value="1"/>
</dbReference>
<dbReference type="OrthoDB" id="16820at2759"/>
<keyword evidence="2" id="KW-0285">Flavoprotein</keyword>
<dbReference type="EMBL" id="PVEM01000017">
    <property type="protein sequence ID" value="PTD02563.1"/>
    <property type="molecule type" value="Genomic_DNA"/>
</dbReference>
<keyword evidence="3" id="KW-0274">FAD</keyword>
<protein>
    <submittedName>
        <fullName evidence="7">FAD-dependent monooxygenase roqM</fullName>
    </submittedName>
</protein>
<accession>A0A2T4GG79</accession>
<dbReference type="GO" id="GO:0071949">
    <property type="term" value="F:FAD binding"/>
    <property type="evidence" value="ECO:0007669"/>
    <property type="project" value="InterPro"/>
</dbReference>
<dbReference type="SUPFAM" id="SSF54373">
    <property type="entry name" value="FAD-linked reductases, C-terminal domain"/>
    <property type="match status" value="1"/>
</dbReference>
<evidence type="ECO:0000256" key="4">
    <source>
        <dbReference type="ARBA" id="ARBA00023002"/>
    </source>
</evidence>
<keyword evidence="8" id="KW-1185">Reference proteome</keyword>
<feature type="domain" description="FAD-binding" evidence="6">
    <location>
        <begin position="20"/>
        <end position="192"/>
    </location>
</feature>
<evidence type="ECO:0000256" key="3">
    <source>
        <dbReference type="ARBA" id="ARBA00022827"/>
    </source>
</evidence>
<dbReference type="AlphaFoldDB" id="A0A2T4GG79"/>
<dbReference type="PANTHER" id="PTHR13789">
    <property type="entry name" value="MONOOXYGENASE"/>
    <property type="match status" value="1"/>
</dbReference>
<comment type="similarity">
    <text evidence="1">Belongs to the paxM FAD-dependent monooxygenase family.</text>
</comment>
<sequence length="503" mass="55606">MSHDSSIPNGVPKGKKGRFIVVGAGYGGLAAAIELRLNGHDVEVIEATKNLTLKEDRGSDVGLGDTLQLTSYCTRLMSRWGNVLQQAIDVAPVYPDMTYLNWKGERILEAPLPPTIGGFPVLFPSRGLVQQLIYNYAVELGVKFRFGFRVTQFHEDDDSAGVYIGGELLKADAVIGADGVHSKARQFVTGKADAPRTSGGAVYRAYFDLDLLANDPLTKHLVEADRDLFLLWVGPSIHIIVQTNRKLRKCTCLFTHRQTVSSSESWENLGSVPYALELLKGWDPVLIAVVSHIPTETFIDWTLLWRDPARPWVSPKGRMIISKRLPVALLMSIIMNPTNSRLVGDAAHPHIPSSGAGAAQATEDGSTIAAMIDVTGVEDVPLALRATEKLRYERTSLTQRLGWETRHRWQQTDWDAVKRNPELLRFPMPGWLYDANARQYAYENAEAVIAHIKTGAPFINTNIPEGHVHQEWTMDEAVALLGSSKPEEVFLVDNTLTPSDKAV</sequence>
<dbReference type="Proteomes" id="UP000241587">
    <property type="component" value="Unassembled WGS sequence"/>
</dbReference>